<proteinExistence type="predicted"/>
<evidence type="ECO:0008006" key="5">
    <source>
        <dbReference type="Google" id="ProtNLM"/>
    </source>
</evidence>
<feature type="signal peptide" evidence="2">
    <location>
        <begin position="1"/>
        <end position="20"/>
    </location>
</feature>
<reference evidence="3" key="1">
    <citation type="submission" date="2016-04" db="EMBL/GenBank/DDBJ databases">
        <authorList>
            <person name="Nguyen H.D."/>
            <person name="Samba Siva P."/>
            <person name="Cullis J."/>
            <person name="Levesque C.A."/>
            <person name="Hambleton S."/>
        </authorList>
    </citation>
    <scope>NUCLEOTIDE SEQUENCE</scope>
    <source>
        <strain evidence="3">DAOMC 236416</strain>
    </source>
</reference>
<name>A0A177TFH5_9BASI</name>
<reference evidence="3" key="2">
    <citation type="journal article" date="2019" name="IMA Fungus">
        <title>Genome sequencing and comparison of five Tilletia species to identify candidate genes for the detection of regulated species infecting wheat.</title>
        <authorList>
            <person name="Nguyen H.D.T."/>
            <person name="Sultana T."/>
            <person name="Kesanakurti P."/>
            <person name="Hambleton S."/>
        </authorList>
    </citation>
    <scope>NUCLEOTIDE SEQUENCE</scope>
    <source>
        <strain evidence="3">DAOMC 236416</strain>
    </source>
</reference>
<protein>
    <recommendedName>
        <fullName evidence="5">Carboxylic ester hydrolase</fullName>
    </recommendedName>
</protein>
<evidence type="ECO:0000313" key="3">
    <source>
        <dbReference type="EMBL" id="KAE8240688.1"/>
    </source>
</evidence>
<feature type="chain" id="PRO_5043893021" description="Carboxylic ester hydrolase" evidence="2">
    <location>
        <begin position="21"/>
        <end position="435"/>
    </location>
</feature>
<gene>
    <name evidence="3" type="ORF">A4X13_0g7651</name>
</gene>
<keyword evidence="2" id="KW-0732">Signal</keyword>
<comment type="caution">
    <text evidence="3">The sequence shown here is derived from an EMBL/GenBank/DDBJ whole genome shotgun (WGS) entry which is preliminary data.</text>
</comment>
<evidence type="ECO:0000256" key="2">
    <source>
        <dbReference type="SAM" id="SignalP"/>
    </source>
</evidence>
<feature type="region of interest" description="Disordered" evidence="1">
    <location>
        <begin position="313"/>
        <end position="339"/>
    </location>
</feature>
<dbReference type="EMBL" id="LWDF02001013">
    <property type="protein sequence ID" value="KAE8240688.1"/>
    <property type="molecule type" value="Genomic_DNA"/>
</dbReference>
<feature type="region of interest" description="Disordered" evidence="1">
    <location>
        <begin position="362"/>
        <end position="394"/>
    </location>
</feature>
<evidence type="ECO:0000313" key="4">
    <source>
        <dbReference type="Proteomes" id="UP000077521"/>
    </source>
</evidence>
<sequence length="435" mass="46088">MQPLLSILLLTLTLLTLTSARGIPNTTAALPPLRQDASSGVSYRTFQANDAQGAAFNVSTYAVAKSGGMAGGTKSVSGIYGWNFVWRGKAYDPSRPLMIWFGSSSSRCNDVSDLSCVLSKGLSEGWPKRIALYSPYTRTILTDANLAILNIVSPLCYNTTTLTPFLNACGVSQSLHALKHYRPDLVMGIMQDVQELFGFDDGKVVGSGASMGGRGILRLGTVSNLRAVSVTGANLETVRSRYMKPLPYTPWDSGEGCWSLKNPNVGGFKCSNNVQETLPLASRYANTPVQIYASMGDSIANLTQDVRPTCDAINKASSSSSSTTRMTRRTTTRSLNPPHLLLPRAVIPPAYGCRIRQIGPSNYTAGPSSSTSTTSAMPSPSSGSGSGSGSGAGNSSAFGPSHGVLMGWGYSIDDLNFLVRGFGGADVSFVPNRKW</sequence>
<dbReference type="Proteomes" id="UP000077521">
    <property type="component" value="Unassembled WGS sequence"/>
</dbReference>
<accession>A0A177TFH5</accession>
<dbReference type="AlphaFoldDB" id="A0A177TFH5"/>
<organism evidence="3 4">
    <name type="scientific">Tilletia indica</name>
    <dbReference type="NCBI Taxonomy" id="43049"/>
    <lineage>
        <taxon>Eukaryota</taxon>
        <taxon>Fungi</taxon>
        <taxon>Dikarya</taxon>
        <taxon>Basidiomycota</taxon>
        <taxon>Ustilaginomycotina</taxon>
        <taxon>Exobasidiomycetes</taxon>
        <taxon>Tilletiales</taxon>
        <taxon>Tilletiaceae</taxon>
        <taxon>Tilletia</taxon>
    </lineage>
</organism>
<keyword evidence="4" id="KW-1185">Reference proteome</keyword>
<evidence type="ECO:0000256" key="1">
    <source>
        <dbReference type="SAM" id="MobiDB-lite"/>
    </source>
</evidence>
<feature type="compositionally biased region" description="Low complexity" evidence="1">
    <location>
        <begin position="364"/>
        <end position="383"/>
    </location>
</feature>